<dbReference type="AlphaFoldDB" id="A0AAV4RTK1"/>
<keyword evidence="2" id="KW-1185">Reference proteome</keyword>
<dbReference type="EMBL" id="BPLR01008375">
    <property type="protein sequence ID" value="GIY24271.1"/>
    <property type="molecule type" value="Genomic_DNA"/>
</dbReference>
<comment type="caution">
    <text evidence="1">The sequence shown here is derived from an EMBL/GenBank/DDBJ whole genome shotgun (WGS) entry which is preliminary data.</text>
</comment>
<sequence length="147" mass="16714">MYFYSPEIFLSFFYSFNVWAAPEKERGEHLVQHPGEESIANLPPFTSLFSVAFTRCATPTFNSKSSAPSTPRNLFRPVDEGEGHEFKSVLLRDTAINNPSSDILRIVEREDSFCVGSGFAFLLMDCFLAFWWKPPGEFLIVPLHKPV</sequence>
<name>A0AAV4RTK1_CAEEX</name>
<reference evidence="1 2" key="1">
    <citation type="submission" date="2021-06" db="EMBL/GenBank/DDBJ databases">
        <title>Caerostris extrusa draft genome.</title>
        <authorList>
            <person name="Kono N."/>
            <person name="Arakawa K."/>
        </authorList>
    </citation>
    <scope>NUCLEOTIDE SEQUENCE [LARGE SCALE GENOMIC DNA]</scope>
</reference>
<evidence type="ECO:0000313" key="1">
    <source>
        <dbReference type="EMBL" id="GIY24271.1"/>
    </source>
</evidence>
<gene>
    <name evidence="1" type="ORF">CEXT_414841</name>
</gene>
<evidence type="ECO:0000313" key="2">
    <source>
        <dbReference type="Proteomes" id="UP001054945"/>
    </source>
</evidence>
<proteinExistence type="predicted"/>
<accession>A0AAV4RTK1</accession>
<protein>
    <submittedName>
        <fullName evidence="1">Uncharacterized protein</fullName>
    </submittedName>
</protein>
<dbReference type="Proteomes" id="UP001054945">
    <property type="component" value="Unassembled WGS sequence"/>
</dbReference>
<organism evidence="1 2">
    <name type="scientific">Caerostris extrusa</name>
    <name type="common">Bark spider</name>
    <name type="synonym">Caerostris bankana</name>
    <dbReference type="NCBI Taxonomy" id="172846"/>
    <lineage>
        <taxon>Eukaryota</taxon>
        <taxon>Metazoa</taxon>
        <taxon>Ecdysozoa</taxon>
        <taxon>Arthropoda</taxon>
        <taxon>Chelicerata</taxon>
        <taxon>Arachnida</taxon>
        <taxon>Araneae</taxon>
        <taxon>Araneomorphae</taxon>
        <taxon>Entelegynae</taxon>
        <taxon>Araneoidea</taxon>
        <taxon>Araneidae</taxon>
        <taxon>Caerostris</taxon>
    </lineage>
</organism>